<keyword evidence="3" id="KW-1185">Reference proteome</keyword>
<gene>
    <name evidence="2" type="ORF">P5G65_12380</name>
</gene>
<protein>
    <submittedName>
        <fullName evidence="2">Uncharacterized protein</fullName>
    </submittedName>
</protein>
<keyword evidence="1" id="KW-0812">Transmembrane</keyword>
<dbReference type="RefSeq" id="WP_176589897.1">
    <property type="nucleotide sequence ID" value="NZ_JAROBY010000017.1"/>
</dbReference>
<evidence type="ECO:0000256" key="1">
    <source>
        <dbReference type="SAM" id="Phobius"/>
    </source>
</evidence>
<keyword evidence="1" id="KW-1133">Transmembrane helix</keyword>
<comment type="caution">
    <text evidence="2">The sequence shown here is derived from an EMBL/GenBank/DDBJ whole genome shotgun (WGS) entry which is preliminary data.</text>
</comment>
<evidence type="ECO:0000313" key="2">
    <source>
        <dbReference type="EMBL" id="MEB4794696.1"/>
    </source>
</evidence>
<reference evidence="2 3" key="1">
    <citation type="submission" date="2023-03" db="EMBL/GenBank/DDBJ databases">
        <title>Bacillus Genome Sequencing.</title>
        <authorList>
            <person name="Dunlap C."/>
        </authorList>
    </citation>
    <scope>NUCLEOTIDE SEQUENCE [LARGE SCALE GENOMIC DNA]</scope>
    <source>
        <strain evidence="2 3">NRS-1351</strain>
    </source>
</reference>
<proteinExistence type="predicted"/>
<organism evidence="2 3">
    <name type="scientific">Paenibacillus chondroitinus</name>
    <dbReference type="NCBI Taxonomy" id="59842"/>
    <lineage>
        <taxon>Bacteria</taxon>
        <taxon>Bacillati</taxon>
        <taxon>Bacillota</taxon>
        <taxon>Bacilli</taxon>
        <taxon>Bacillales</taxon>
        <taxon>Paenibacillaceae</taxon>
        <taxon>Paenibacillus</taxon>
    </lineage>
</organism>
<dbReference type="EMBL" id="JAROBY010000017">
    <property type="protein sequence ID" value="MEB4794696.1"/>
    <property type="molecule type" value="Genomic_DNA"/>
</dbReference>
<accession>A0ABU6DAC2</accession>
<evidence type="ECO:0000313" key="3">
    <source>
        <dbReference type="Proteomes" id="UP001355653"/>
    </source>
</evidence>
<name>A0ABU6DAC2_9BACL</name>
<sequence>MSDIFLILVLISIVGIFSPTLLSKFIKKVLKRRYYVLATIVFFVAFGVSSDKETAKSTSLPIATTPAKAIPAATIDPVKAKADADAKLKADADKKAKEEADAKAKAEANAEDMSAMEPGKKLMVVTDVFDVIGKTEAEVIDWKGEPEETRKSEFRLSGTNIKVPAKTLIYSKFGDYEYFLVDGKVQRFTYTTNPNIVWGFEEKNLHDFMYTFGLKDAKLVEKNEKVAVYKHDKLYDIRVFNDGGNISYLYIIADEKYK</sequence>
<feature type="transmembrane region" description="Helical" evidence="1">
    <location>
        <begin position="6"/>
        <end position="22"/>
    </location>
</feature>
<keyword evidence="1" id="KW-0472">Membrane</keyword>
<dbReference type="Proteomes" id="UP001355653">
    <property type="component" value="Unassembled WGS sequence"/>
</dbReference>
<feature type="transmembrane region" description="Helical" evidence="1">
    <location>
        <begin position="34"/>
        <end position="50"/>
    </location>
</feature>